<dbReference type="SUPFAM" id="SSF51735">
    <property type="entry name" value="NAD(P)-binding Rossmann-fold domains"/>
    <property type="match status" value="1"/>
</dbReference>
<proteinExistence type="inferred from homology"/>
<evidence type="ECO:0000313" key="6">
    <source>
        <dbReference type="Proteomes" id="UP000320333"/>
    </source>
</evidence>
<evidence type="ECO:0000259" key="4">
    <source>
        <dbReference type="Pfam" id="PF05368"/>
    </source>
</evidence>
<dbReference type="EMBL" id="QEAP01001571">
    <property type="protein sequence ID" value="TPX43285.1"/>
    <property type="molecule type" value="Genomic_DNA"/>
</dbReference>
<evidence type="ECO:0000256" key="3">
    <source>
        <dbReference type="ARBA" id="ARBA00023002"/>
    </source>
</evidence>
<keyword evidence="2" id="KW-0521">NADP</keyword>
<dbReference type="GO" id="GO:0016491">
    <property type="term" value="F:oxidoreductase activity"/>
    <property type="evidence" value="ECO:0007669"/>
    <property type="project" value="UniProtKB-KW"/>
</dbReference>
<dbReference type="InterPro" id="IPR051609">
    <property type="entry name" value="NmrA/Isoflavone_reductase-like"/>
</dbReference>
<evidence type="ECO:0000313" key="5">
    <source>
        <dbReference type="EMBL" id="TPX43285.1"/>
    </source>
</evidence>
<dbReference type="Proteomes" id="UP000320333">
    <property type="component" value="Unassembled WGS sequence"/>
</dbReference>
<dbReference type="InterPro" id="IPR036291">
    <property type="entry name" value="NAD(P)-bd_dom_sf"/>
</dbReference>
<dbReference type="Pfam" id="PF05368">
    <property type="entry name" value="NmrA"/>
    <property type="match status" value="1"/>
</dbReference>
<dbReference type="InterPro" id="IPR008030">
    <property type="entry name" value="NmrA-like"/>
</dbReference>
<dbReference type="PANTHER" id="PTHR47706:SF4">
    <property type="entry name" value="NMRA-LIKE DOMAIN-CONTAINING PROTEIN"/>
    <property type="match status" value="1"/>
</dbReference>
<comment type="similarity">
    <text evidence="1">Belongs to the NmrA-type oxidoreductase family. Isoflavone reductase subfamily.</text>
</comment>
<name>A0A507CVX8_9FUNG</name>
<dbReference type="OrthoDB" id="419598at2759"/>
<accession>A0A507CVX8</accession>
<feature type="domain" description="NmrA-like" evidence="4">
    <location>
        <begin position="5"/>
        <end position="234"/>
    </location>
</feature>
<dbReference type="PANTHER" id="PTHR47706">
    <property type="entry name" value="NMRA-LIKE FAMILY PROTEIN"/>
    <property type="match status" value="1"/>
</dbReference>
<dbReference type="AlphaFoldDB" id="A0A507CVX8"/>
<dbReference type="STRING" id="246404.A0A507CVX8"/>
<evidence type="ECO:0000256" key="2">
    <source>
        <dbReference type="ARBA" id="ARBA00022857"/>
    </source>
</evidence>
<gene>
    <name evidence="5" type="ORF">CcCBS67573_g10462</name>
</gene>
<dbReference type="Gene3D" id="3.90.25.10">
    <property type="entry name" value="UDP-galactose 4-epimerase, domain 1"/>
    <property type="match status" value="1"/>
</dbReference>
<reference evidence="5 6" key="1">
    <citation type="journal article" date="2019" name="Sci. Rep.">
        <title>Comparative genomics of chytrid fungi reveal insights into the obligate biotrophic and pathogenic lifestyle of Synchytrium endobioticum.</title>
        <authorList>
            <person name="van de Vossenberg B.T.L.H."/>
            <person name="Warris S."/>
            <person name="Nguyen H.D.T."/>
            <person name="van Gent-Pelzer M.P.E."/>
            <person name="Joly D.L."/>
            <person name="van de Geest H.C."/>
            <person name="Bonants P.J.M."/>
            <person name="Smith D.S."/>
            <person name="Levesque C.A."/>
            <person name="van der Lee T.A.J."/>
        </authorList>
    </citation>
    <scope>NUCLEOTIDE SEQUENCE [LARGE SCALE GENOMIC DNA]</scope>
    <source>
        <strain evidence="5 6">CBS 675.73</strain>
    </source>
</reference>
<evidence type="ECO:0000256" key="1">
    <source>
        <dbReference type="ARBA" id="ARBA00005725"/>
    </source>
</evidence>
<keyword evidence="6" id="KW-1185">Reference proteome</keyword>
<organism evidence="5 6">
    <name type="scientific">Chytriomyces confervae</name>
    <dbReference type="NCBI Taxonomy" id="246404"/>
    <lineage>
        <taxon>Eukaryota</taxon>
        <taxon>Fungi</taxon>
        <taxon>Fungi incertae sedis</taxon>
        <taxon>Chytridiomycota</taxon>
        <taxon>Chytridiomycota incertae sedis</taxon>
        <taxon>Chytridiomycetes</taxon>
        <taxon>Chytridiales</taxon>
        <taxon>Chytriomycetaceae</taxon>
        <taxon>Chytriomyces</taxon>
    </lineage>
</organism>
<dbReference type="Gene3D" id="3.40.50.720">
    <property type="entry name" value="NAD(P)-binding Rossmann-like Domain"/>
    <property type="match status" value="1"/>
</dbReference>
<keyword evidence="3" id="KW-0560">Oxidoreductase</keyword>
<sequence length="307" mass="33278">MPAFKNIAVVGGTSAIGQALIKNLLTTKGEFDSVILLTRDPESAASKGLAALGAETRKIPSELSADAIPALVESLKGVDVLVSVVGFTGIANQANLVHACIQAGVKRFFPSEFGNDVDLHASTIPFMAEKITLRQLLRSEEVVSKLEHTFIENSYFMEFLFSPFMAFEISGTSVSVNIPGTGDVPITVTHQSDIGRYVAEVLRADPALSRNKALKFEGDRLTWHQARELVQNAVTSKPGVSSKFTTTYTSVEELEKRLETAQGFESISVQLFLMAARGQGLLSRNDNRLFPKVKPTSVKEYVATLIA</sequence>
<protein>
    <recommendedName>
        <fullName evidence="4">NmrA-like domain-containing protein</fullName>
    </recommendedName>
</protein>
<comment type="caution">
    <text evidence="5">The sequence shown here is derived from an EMBL/GenBank/DDBJ whole genome shotgun (WGS) entry which is preliminary data.</text>
</comment>